<feature type="domain" description="Cell envelope-related transcriptional attenuator" evidence="4">
    <location>
        <begin position="64"/>
        <end position="211"/>
    </location>
</feature>
<evidence type="ECO:0000313" key="7">
    <source>
        <dbReference type="Proteomes" id="UP000295066"/>
    </source>
</evidence>
<dbReference type="Gene3D" id="3.40.630.190">
    <property type="entry name" value="LCP protein"/>
    <property type="match status" value="1"/>
</dbReference>
<feature type="compositionally biased region" description="Basic and acidic residues" evidence="2">
    <location>
        <begin position="300"/>
        <end position="311"/>
    </location>
</feature>
<dbReference type="OrthoDB" id="305468at2"/>
<feature type="chain" id="PRO_5020677399" evidence="3">
    <location>
        <begin position="20"/>
        <end position="426"/>
    </location>
</feature>
<dbReference type="PANTHER" id="PTHR33392:SF6">
    <property type="entry name" value="POLYISOPRENYL-TEICHOIC ACID--PEPTIDOGLYCAN TEICHOIC ACID TRANSFERASE TAGU"/>
    <property type="match status" value="1"/>
</dbReference>
<dbReference type="NCBIfam" id="TIGR00350">
    <property type="entry name" value="lytR_cpsA_psr"/>
    <property type="match status" value="1"/>
</dbReference>
<feature type="domain" description="LytR/CpsA/Psr regulator C-terminal" evidence="5">
    <location>
        <begin position="324"/>
        <end position="412"/>
    </location>
</feature>
<protein>
    <submittedName>
        <fullName evidence="6">LytR family transcriptional attenuator</fullName>
    </submittedName>
</protein>
<dbReference type="Proteomes" id="UP000295066">
    <property type="component" value="Unassembled WGS sequence"/>
</dbReference>
<sequence>MKILKIAAILLLAVSSAFAGAAMRVRTFVDPKPQTIKESISFTEASGTANILLIGIDDVDGGRRADAIAFATIDIDHKIVRVMSIPRDTRVQIPGKGWDKINHAYAYGGVEKLRETVVNFLGLPVNYYVLVNYDTFPSIIDLIGGVEVDVERRMVYNDYAGKLFINIPKGFQKLDGKTALHYVRFRHDALGDIGRVKRQQEFIKAVLKKLQTPAMIPKIPELAQKAIEMVNSDMTPAQALQLASYLADLSGENLHFFTLPGKAAYISNLSYWIGDTTEASAMLTGLPEKQAGETVSGDQVLKEQPEPSPDRSIDVESLIASVTTPVSVLNGAGSSGLGKEAATALQKIGIDVVHIGNAKHFDYRTTSIQVPEKGAEAVQKTAQALGEIAGVGKNLISRSPAVPHVTIIIGKDSEKVLQRLGGLVRQ</sequence>
<dbReference type="AlphaFoldDB" id="A0A4R8M1J1"/>
<evidence type="ECO:0000259" key="5">
    <source>
        <dbReference type="Pfam" id="PF13399"/>
    </source>
</evidence>
<dbReference type="RefSeq" id="WP_133958644.1">
    <property type="nucleotide sequence ID" value="NZ_SORI01000019.1"/>
</dbReference>
<feature type="signal peptide" evidence="3">
    <location>
        <begin position="1"/>
        <end position="19"/>
    </location>
</feature>
<dbReference type="InterPro" id="IPR050922">
    <property type="entry name" value="LytR/CpsA/Psr_CW_biosynth"/>
</dbReference>
<organism evidence="6 7">
    <name type="scientific">Aminivibrio pyruvatiphilus</name>
    <dbReference type="NCBI Taxonomy" id="1005740"/>
    <lineage>
        <taxon>Bacteria</taxon>
        <taxon>Thermotogati</taxon>
        <taxon>Synergistota</taxon>
        <taxon>Synergistia</taxon>
        <taxon>Synergistales</taxon>
        <taxon>Aminobacteriaceae</taxon>
        <taxon>Aminivibrio</taxon>
    </lineage>
</organism>
<accession>A0A4R8M1J1</accession>
<dbReference type="Gene3D" id="3.30.70.2390">
    <property type="match status" value="1"/>
</dbReference>
<dbReference type="Pfam" id="PF13399">
    <property type="entry name" value="LytR_C"/>
    <property type="match status" value="1"/>
</dbReference>
<evidence type="ECO:0000256" key="1">
    <source>
        <dbReference type="ARBA" id="ARBA00006068"/>
    </source>
</evidence>
<comment type="similarity">
    <text evidence="1">Belongs to the LytR/CpsA/Psr (LCP) family.</text>
</comment>
<evidence type="ECO:0000259" key="4">
    <source>
        <dbReference type="Pfam" id="PF03816"/>
    </source>
</evidence>
<proteinExistence type="inferred from homology"/>
<gene>
    <name evidence="6" type="ORF">C8D99_1196</name>
</gene>
<evidence type="ECO:0000313" key="6">
    <source>
        <dbReference type="EMBL" id="TDY56059.1"/>
    </source>
</evidence>
<comment type="caution">
    <text evidence="6">The sequence shown here is derived from an EMBL/GenBank/DDBJ whole genome shotgun (WGS) entry which is preliminary data.</text>
</comment>
<name>A0A4R8M1J1_9BACT</name>
<feature type="region of interest" description="Disordered" evidence="2">
    <location>
        <begin position="291"/>
        <end position="311"/>
    </location>
</feature>
<dbReference type="EMBL" id="SORI01000019">
    <property type="protein sequence ID" value="TDY56059.1"/>
    <property type="molecule type" value="Genomic_DNA"/>
</dbReference>
<reference evidence="6 7" key="1">
    <citation type="submission" date="2019-03" db="EMBL/GenBank/DDBJ databases">
        <title>Genomic Encyclopedia of Type Strains, Phase IV (KMG-IV): sequencing the most valuable type-strain genomes for metagenomic binning, comparative biology and taxonomic classification.</title>
        <authorList>
            <person name="Goeker M."/>
        </authorList>
    </citation>
    <scope>NUCLEOTIDE SEQUENCE [LARGE SCALE GENOMIC DNA]</scope>
    <source>
        <strain evidence="6 7">DSM 25964</strain>
    </source>
</reference>
<dbReference type="Pfam" id="PF03816">
    <property type="entry name" value="LytR_cpsA_psr"/>
    <property type="match status" value="1"/>
</dbReference>
<evidence type="ECO:0000256" key="2">
    <source>
        <dbReference type="SAM" id="MobiDB-lite"/>
    </source>
</evidence>
<keyword evidence="7" id="KW-1185">Reference proteome</keyword>
<evidence type="ECO:0000256" key="3">
    <source>
        <dbReference type="SAM" id="SignalP"/>
    </source>
</evidence>
<dbReference type="InterPro" id="IPR004474">
    <property type="entry name" value="LytR_CpsA_psr"/>
</dbReference>
<dbReference type="PANTHER" id="PTHR33392">
    <property type="entry name" value="POLYISOPRENYL-TEICHOIC ACID--PEPTIDOGLYCAN TEICHOIC ACID TRANSFERASE TAGU"/>
    <property type="match status" value="1"/>
</dbReference>
<dbReference type="InterPro" id="IPR027381">
    <property type="entry name" value="LytR/CpsA/Psr_C"/>
</dbReference>
<keyword evidence="3" id="KW-0732">Signal</keyword>